<keyword evidence="4" id="KW-1185">Reference proteome</keyword>
<feature type="transmembrane region" description="Helical" evidence="1">
    <location>
        <begin position="239"/>
        <end position="262"/>
    </location>
</feature>
<dbReference type="InterPro" id="IPR027268">
    <property type="entry name" value="Peptidase_M4/M1_CTD_sf"/>
</dbReference>
<name>A0ABN1GFT5_9CAUL</name>
<gene>
    <name evidence="3" type="ORF">GCM10009422_01820</name>
</gene>
<accession>A0ABN1GFT5</accession>
<comment type="caution">
    <text evidence="3">The sequence shown here is derived from an EMBL/GenBank/DDBJ whole genome shotgun (WGS) entry which is preliminary data.</text>
</comment>
<evidence type="ECO:0000313" key="4">
    <source>
        <dbReference type="Proteomes" id="UP001501352"/>
    </source>
</evidence>
<feature type="domain" description="Peptidase M1 membrane alanine aminopeptidase" evidence="2">
    <location>
        <begin position="866"/>
        <end position="1061"/>
    </location>
</feature>
<feature type="transmembrane region" description="Helical" evidence="1">
    <location>
        <begin position="566"/>
        <end position="587"/>
    </location>
</feature>
<dbReference type="Gene3D" id="1.10.390.10">
    <property type="entry name" value="Neutral Protease Domain 2"/>
    <property type="match status" value="1"/>
</dbReference>
<protein>
    <submittedName>
        <fullName evidence="3">M1 family metallopeptidase</fullName>
    </submittedName>
</protein>
<feature type="transmembrane region" description="Helical" evidence="1">
    <location>
        <begin position="18"/>
        <end position="37"/>
    </location>
</feature>
<feature type="transmembrane region" description="Helical" evidence="1">
    <location>
        <begin position="445"/>
        <end position="465"/>
    </location>
</feature>
<keyword evidence="1" id="KW-0812">Transmembrane</keyword>
<dbReference type="RefSeq" id="WP_343788957.1">
    <property type="nucleotide sequence ID" value="NZ_BAAAGA010000001.1"/>
</dbReference>
<reference evidence="3 4" key="1">
    <citation type="journal article" date="2019" name="Int. J. Syst. Evol. Microbiol.">
        <title>The Global Catalogue of Microorganisms (GCM) 10K type strain sequencing project: providing services to taxonomists for standard genome sequencing and annotation.</title>
        <authorList>
            <consortium name="The Broad Institute Genomics Platform"/>
            <consortium name="The Broad Institute Genome Sequencing Center for Infectious Disease"/>
            <person name="Wu L."/>
            <person name="Ma J."/>
        </authorList>
    </citation>
    <scope>NUCLEOTIDE SEQUENCE [LARGE SCALE GENOMIC DNA]</scope>
    <source>
        <strain evidence="3 4">JCM 12928</strain>
    </source>
</reference>
<dbReference type="SUPFAM" id="SSF55486">
    <property type="entry name" value="Metalloproteases ('zincins'), catalytic domain"/>
    <property type="match status" value="1"/>
</dbReference>
<keyword evidence="1" id="KW-1133">Transmembrane helix</keyword>
<evidence type="ECO:0000313" key="3">
    <source>
        <dbReference type="EMBL" id="GAA0610633.1"/>
    </source>
</evidence>
<feature type="transmembrane region" description="Helical" evidence="1">
    <location>
        <begin position="146"/>
        <end position="169"/>
    </location>
</feature>
<feature type="transmembrane region" description="Helical" evidence="1">
    <location>
        <begin position="522"/>
        <end position="545"/>
    </location>
</feature>
<feature type="transmembrane region" description="Helical" evidence="1">
    <location>
        <begin position="100"/>
        <end position="126"/>
    </location>
</feature>
<feature type="transmembrane region" description="Helical" evidence="1">
    <location>
        <begin position="477"/>
        <end position="502"/>
    </location>
</feature>
<dbReference type="Pfam" id="PF12679">
    <property type="entry name" value="ABC2_membrane_2"/>
    <property type="match status" value="1"/>
</dbReference>
<feature type="transmembrane region" description="Helical" evidence="1">
    <location>
        <begin position="323"/>
        <end position="342"/>
    </location>
</feature>
<dbReference type="EMBL" id="BAAAGA010000001">
    <property type="protein sequence ID" value="GAA0610633.1"/>
    <property type="molecule type" value="Genomic_DNA"/>
</dbReference>
<organism evidence="3 4">
    <name type="scientific">Brevundimonas kwangchunensis</name>
    <dbReference type="NCBI Taxonomy" id="322163"/>
    <lineage>
        <taxon>Bacteria</taxon>
        <taxon>Pseudomonadati</taxon>
        <taxon>Pseudomonadota</taxon>
        <taxon>Alphaproteobacteria</taxon>
        <taxon>Caulobacterales</taxon>
        <taxon>Caulobacteraceae</taxon>
        <taxon>Brevundimonas</taxon>
    </lineage>
</organism>
<feature type="transmembrane region" description="Helical" evidence="1">
    <location>
        <begin position="354"/>
        <end position="379"/>
    </location>
</feature>
<feature type="transmembrane region" description="Helical" evidence="1">
    <location>
        <begin position="176"/>
        <end position="196"/>
    </location>
</feature>
<evidence type="ECO:0000259" key="2">
    <source>
        <dbReference type="Pfam" id="PF01433"/>
    </source>
</evidence>
<dbReference type="Pfam" id="PF01433">
    <property type="entry name" value="Peptidase_M1"/>
    <property type="match status" value="1"/>
</dbReference>
<sequence length="1192" mass="132787">MFAHIAAFELKYQIRQPAFWVISILFVLISFSVAAFSDTLAINSGGNVHVNSPYALAGLQFILSLIFMLASAAVVANVVTRDYSTGFGPIMMSTPISRAGYLYGRFTGAFLALVLTAVIAQLGHLAGTMMPGVDPETLGPVRIQDYLFAVFVIGVPGLFVISAIFFTLATVFRSMMATYVGVIAVFILYTAATSILGSKPEFETLYAWVDPFGAAAYTEVTRYWTPAERNTLNVPLEGVFLWTRLFWIGIGAAILGLALVLFRRSARGFKATRLDRQRAEAAANPAKAFVAGSLPAPTYGFKAVWARLVALTGFEMGLVFRSFAYGILVVLAVMFAVMVLMLTDQLYGAPVVLVTRVVITALTGAFGLILMIIAIYYSGEMVWRDRERKIHEIIDATSTPDWVLMLPKVFALSLVLVSTILASVVAGIIVQAIHGYYEFEIGKYLYWYVLPGAIDMTMLAILAIFVQALSPNKFVGWAVMVVYMIGRIALGVMGFNHVLYMYSGGVGMPLSDMNGLGDFATFAMWTNAYWSAFAVILLVVVYGLWRRGTETRLKPRLARFPSRMKGPAGLIGAGAIAAFAGLGGYIYTNTNVWNEYQTSNAQRDEQAAYERALLRYEATPQPSAAHLQLVMDLQPHTPMLTTRGTITLENRTAEPLNEVHLRWTDDLEIRSLQVQGATLAREWPEFDYRIYRFATPMQPGERRAVTFESVMTQRGFKDSGNTTRLVDNGTFVNNMEFAPMIGMSRMGLLGDRTQRRKRGLPAELRPLDLDDPKGLGRNYIGADWVTADITVTTEADQTPVAPGTKVSDQTRDGRRTVRFVTRTPVLNFFSVQSARYVESRRMHDGVEMVVFHDARHDRNVPRMLDALAASLDYFQTNFSRYQFDQARITEFPDYASFAQSYPNTFAWSEGLGFITDLSKPDKIDFVTYVAAHEFAHQWWAHQVVGADVQGAAVLSETLAQYSALMVMEKTYGPDKIRQFLKRELDTYLRSRGTERLEEMPLMRVESQPYIYYQKGGLVMYLLRDQLGEDVVNRALRRVLQQYAFRGAPYPRSTDLVAALKAEAPADKQGLIDDLFARVTIYDLRTTGTTATRRADGRWDVTVTIEAKKLYADGKGEETEAPLAETIDLGLFSSEPGVGAFDRDDVVLFERRAIRSGTQTLRFVTADKPAFAGVDPYNKWIDRNSSDNVRAVN</sequence>
<keyword evidence="1" id="KW-0472">Membrane</keyword>
<evidence type="ECO:0000256" key="1">
    <source>
        <dbReference type="SAM" id="Phobius"/>
    </source>
</evidence>
<feature type="transmembrane region" description="Helical" evidence="1">
    <location>
        <begin position="57"/>
        <end position="79"/>
    </location>
</feature>
<dbReference type="InterPro" id="IPR014782">
    <property type="entry name" value="Peptidase_M1_dom"/>
</dbReference>
<feature type="transmembrane region" description="Helical" evidence="1">
    <location>
        <begin position="409"/>
        <end position="433"/>
    </location>
</feature>
<proteinExistence type="predicted"/>
<dbReference type="Proteomes" id="UP001501352">
    <property type="component" value="Unassembled WGS sequence"/>
</dbReference>